<dbReference type="InterPro" id="IPR018936">
    <property type="entry name" value="PI3/4_kinase_CS"/>
</dbReference>
<dbReference type="InterPro" id="IPR014009">
    <property type="entry name" value="PIK_FAT"/>
</dbReference>
<sequence length="3320" mass="375287">MRFRTPRKTTASNGRTHLAADPTVVQNNSTADLSEHDKSTHTSNNNSSVKSKDNAKDRSSSISRICALTDRLLNSDLSGTPAAYSRRINTANQLLKFLLTCPTNIDVQPAIAVLINGGRGLQPIEVIFDEQHAPDAFKILIVECIAAAVTTIRGNPAIFFRWLFERINALDRTNESFNWLMQSLKETIRPRTDRIGNYGFGNSTVIGIISNLLLLTRDMDPSISFFPVIENLKVIANEYPDIFTSQFPVIVATFIEQSAVESLTKPTLDKVWDAIISFWPFWTSHIAFGLVQIHHQSSLIDQGLANLWHVQSSGLEFQNAYSLVVELECAHAILYSLYMASFQSINPQLETLLSTADGNYFDMLEATKHLLYQIQLLNDAIQDCRLTTTSLQVISLFQACSELCQAEQLVICQDLIMLLGGKYLERATLSSGYDDVLAWMNCSIEVLSASSDPIIDPYFIDMCLYPSNSVVLSHVRIGCVGSLSSMEILSDFILVVLERLRLSHAVSQPVSFSSPGEVLVETFHIMRYMIQDFNGMENLNEPRLVVNMNDLPYPQPAFIAGMDYQVLRRLFQLNLSICSASINSGVPGYHSSTVFVWLYDIWSMASSTAHFSMQLWWDTMDLNMIIILTNLAASNNYFLPALMISSEQIKAVPFWPCIDRLFQFIRNVFDLNVYDRQIIAMHTIHSIISDISTKNKIDTDVSQSGVLQLVESTLVYFLDSAATQFDPFIRVAIADMWEAYLVPFKSNRRGYINTASILTKFKDRLDDIDKDVRNAYWKVIRLFDPIDTQMCLSSLEELSQNCSEHIQSFKLAVMASPTFVTFKPRHFQLFLAYMGTSQCFQPAEEDAFSEIGLGMQTNEWLIRMFHTSQALQVLRSNTNPPSEDMLAAASLSQTAHIFWAQWECARFCVLSKLKTPIGGPLQTLDVFDRTLHLYQSTLNEMKETTSIGSIQLFAVVQRLRHFLEFLDIFEIQIFNASRGNFSILPLVSKGSMAFLHTNRRVCDEWYARIRMLVVELSHQIEADSITIRHGYKALRDRVSYLKLRTVKEISVWETACAFLLVAISSALRRSKDADGLIGLAQYWRRETQNIQPPITITGENIYKWICIQAILAEGKYEMALDELHSLAQNLTDTEKSVIKVDLHSLMRECYFELGDWKSACHLLKIQSNTDLKHDTDRIFRSDGIGADDMMLSNLSEFVDPDTFESSDKSISTFLHHGFGVLTEKIHLDTAIGLFSKTVNHSDIIQQASDLYQSIYPIVTINESDRAIVLLVFYQVLNHIAGDGHTAEITGAVRFGGARAKDRIHPESISSKHLGNWIKLHMQMKENESFQRTRKRDPDLDEIRGILANLARKACNFGLANRLLDSSQSNLTASGAMQNNFKLARLLFEEGRSKDATSLLLNVINTPNSMLDPSDFEIKAKSCILISKWNRSVRLDISDSQIKRNLDLILPHSSAPVPMSEYWLSHNLLKRATELSPDYPKSWFAFGTFCYRVGRRALDSLSSREVQSNLIQDDLQQLHTYLDEIGHEDIFGVVIASLLGDFGESLRDHAEQDWRAKIRSSCEDYDLHISYILQVLDVIRGKIFEYFNTAVSCYFKYLHVHHHSKAVKFTFDQSATHDGKKESKRLGDTITTTLRLIRLFTKFGAAFYQTFTKGFVSTPTSQWETVIPQLFSRLHHPEPIVRQEIANLLCHIGTSSPQLIMYPVILGSKPETQRSELALIGYTKVLSILRTNNAELVSLVTAWVDELQKITVFWEELWLIGLERVQSEVQGRVERLIIDIRRINSNKSLSNISRMEVMKRNATSVMKPILFAMDKLNEQTVANGATTRHEQRFIEHFGEIIENSLKVLRETAKFEDPKILLNSFKEIHTQLIKYVRKNQSIQLADVSPYLAGISGSLISIPGLMDENGALTIAGCEHDLLIIPTKTKPKKIKFIASNGRSYSYLLKGLEDLHLDERIQQFILAVNYLLKGDRLTRSRNLSARSFAVVPLGDNFGMIQWIEDAVGLFSIYRKWQQREHLVKTLQHKEGTPEIPPPMRPHDIFAAKAAKALSAHGIKEGTPRKNWPIEVLRDVFTELERETPSDLIAKELWSSSDSSLAWWQKTKGLARSAAVMSIVGYVIGLGDRHLDNILIDVGHGELAHIDFNVCFEKGRSLRIPETVPFRLTQNLVGALGPTGTDGLFRIACEQVFRVMRNNREILLTLLEAFIYDPLVDWTHNTKSQHEKSLMNLNALTGIMSSRIIEMKGLLMDNFQKLDDSLDLLVKQIDLMAAVISDGSNLVCDVSIPEQNQSEASEAREVPDAIANQFTDAKNLLDRLYHNYSDYHAKHVHILSGLEDFILHTGPQLKSLLDGFAVNDMYTPSTSLPVSGKMHESYQQLNQNLSSCITNSLSLHSDTMANLKHYRTLLASHSSLILQQDSARDWSLNLKKLIDSDFALPTCMNLAQHLPNLDTEKSMSVNIFAMKMFKSLDDRQIRLKSLKPYCDRVFSNDAVSTVLNSTIQIVFDCNTHSRQLLVDVAGVMVLSETVRILFDRTGDGLLFSFDNELSNLKEFIEPALSEIPLTTEDLDTILITPTIECILSGLKDLGKTVGFMPCGVDQIDLSLLNHIATTARTVWLFLESLTQNIICSALKSIVLCASGIDALIGFAAQLDELSLTEICNSTCDKIKNTKLQQMHNIMSELEAVAFEHGGLVNQCFEQLQLFLKYMRDTLAAPISALIPLQSFSDLITLHVISLFSVSISCSVAYSSSIQFEVDDPTAESLDIDGIANILRKNSEFKPFLAKQHIFEQFVIREVISNPTETLINSMMSAFLKKYSTIDVSKPLESRQFLDDTGLESVDRVRRLVNFQLAHDDIELKQINMVATHIVCFGFAKVRQNMIFWTREIADEQSNQLQKARSAFERYTFFHSRALKSSHHTEASFSSNEIFEKLQNNLIQLTTEKSVLEDIRIQAMNMDQEIISMPHIWNNPPAGNLSLDDFAIQSQNRGKFLSQLQSQQKMFWKMCEGITHFESFRTPTDTCKSNEHAATQAVRHIAKLADEILLIRKYGHCKSQLRSEKIDIERKIMCDLGVDATLQFKAVLKNIDPILRITPQILKLGNMIPQSASLVTIIKNLHKTWHSLSEKPSKLTSACQADPSVELDVELMRVTAKDFKENAQLVFDGLFSLVEIPEFTLDMDTLDTPSINTLKISSPMGEAGDGAIAEIDAAVLGFQAASLMLDQETIEAAPLSQEFADEQIELQTEFQQQPGTFRFNREQARNAYAVNVLKKIRLKLEGRESDFKSRLSVPDHVEQIIKEATNKDNLASMYEGMDELDLNLFGTVFEI</sequence>
<dbReference type="PANTHER" id="PTHR11139">
    <property type="entry name" value="ATAXIA TELANGIECTASIA MUTATED ATM -RELATED"/>
    <property type="match status" value="1"/>
</dbReference>
<feature type="domain" description="PI3K/PI4K catalytic" evidence="10">
    <location>
        <begin position="1914"/>
        <end position="2253"/>
    </location>
</feature>
<gene>
    <name evidence="13" type="ORF">BDEG_20778</name>
</gene>
<reference evidence="13 14" key="1">
    <citation type="submission" date="2006-10" db="EMBL/GenBank/DDBJ databases">
        <title>The Genome Sequence of Batrachochytrium dendrobatidis JEL423.</title>
        <authorList>
            <consortium name="The Broad Institute Genome Sequencing Platform"/>
            <person name="Birren B."/>
            <person name="Lander E."/>
            <person name="Galagan J."/>
            <person name="Cuomo C."/>
            <person name="Devon K."/>
            <person name="Jaffe D."/>
            <person name="Butler J."/>
            <person name="Alvarez P."/>
            <person name="Gnerre S."/>
            <person name="Grabherr M."/>
            <person name="Kleber M."/>
            <person name="Mauceli E."/>
            <person name="Brockman W."/>
            <person name="Young S."/>
            <person name="LaButti K."/>
            <person name="Sykes S."/>
            <person name="DeCaprio D."/>
            <person name="Crawford M."/>
            <person name="Koehrsen M."/>
            <person name="Engels R."/>
            <person name="Montgomery P."/>
            <person name="Pearson M."/>
            <person name="Howarth C."/>
            <person name="Larson L."/>
            <person name="White J."/>
            <person name="O'Leary S."/>
            <person name="Kodira C."/>
            <person name="Zeng Q."/>
            <person name="Yandava C."/>
            <person name="Alvarado L."/>
            <person name="Longcore J."/>
            <person name="James T."/>
        </authorList>
    </citation>
    <scope>NUCLEOTIDE SEQUENCE [LARGE SCALE GENOMIC DNA]</scope>
    <source>
        <strain evidence="13 14">JEL423</strain>
    </source>
</reference>
<reference evidence="13 14" key="2">
    <citation type="submission" date="2016-05" db="EMBL/GenBank/DDBJ databases">
        <title>Lineage-specific infection strategies underlie the spectrum of fungal disease in amphibians.</title>
        <authorList>
            <person name="Cuomo C.A."/>
            <person name="Farrer R.A."/>
            <person name="James T."/>
            <person name="Longcore J."/>
            <person name="Birren B."/>
        </authorList>
    </citation>
    <scope>NUCLEOTIDE SEQUENCE [LARGE SCALE GENOMIC DNA]</scope>
    <source>
        <strain evidence="13 14">JEL423</strain>
    </source>
</reference>
<dbReference type="InterPro" id="IPR011009">
    <property type="entry name" value="Kinase-like_dom_sf"/>
</dbReference>
<dbReference type="PROSITE" id="PS50290">
    <property type="entry name" value="PI3_4_KINASE_3"/>
    <property type="match status" value="1"/>
</dbReference>
<comment type="catalytic activity">
    <reaction evidence="8">
        <text>L-seryl-[protein] + ATP = O-phospho-L-seryl-[protein] + ADP + H(+)</text>
        <dbReference type="Rhea" id="RHEA:17989"/>
        <dbReference type="Rhea" id="RHEA-COMP:9863"/>
        <dbReference type="Rhea" id="RHEA-COMP:11604"/>
        <dbReference type="ChEBI" id="CHEBI:15378"/>
        <dbReference type="ChEBI" id="CHEBI:29999"/>
        <dbReference type="ChEBI" id="CHEBI:30616"/>
        <dbReference type="ChEBI" id="CHEBI:83421"/>
        <dbReference type="ChEBI" id="CHEBI:456216"/>
        <dbReference type="EC" id="2.7.11.1"/>
    </reaction>
</comment>
<comment type="catalytic activity">
    <reaction evidence="7">
        <text>L-threonyl-[protein] + ATP = O-phospho-L-threonyl-[protein] + ADP + H(+)</text>
        <dbReference type="Rhea" id="RHEA:46608"/>
        <dbReference type="Rhea" id="RHEA-COMP:11060"/>
        <dbReference type="Rhea" id="RHEA-COMP:11605"/>
        <dbReference type="ChEBI" id="CHEBI:15378"/>
        <dbReference type="ChEBI" id="CHEBI:30013"/>
        <dbReference type="ChEBI" id="CHEBI:30616"/>
        <dbReference type="ChEBI" id="CHEBI:61977"/>
        <dbReference type="ChEBI" id="CHEBI:456216"/>
        <dbReference type="EC" id="2.7.11.1"/>
    </reaction>
</comment>
<dbReference type="EC" id="2.7.11.1" evidence="1"/>
<dbReference type="SUPFAM" id="SSF56112">
    <property type="entry name" value="Protein kinase-like (PK-like)"/>
    <property type="match status" value="1"/>
</dbReference>
<dbReference type="InterPro" id="IPR031559">
    <property type="entry name" value="SMG1"/>
</dbReference>
<dbReference type="VEuPathDB" id="FungiDB:BDEG_20778"/>
<dbReference type="Pfam" id="PF00454">
    <property type="entry name" value="PI3_PI4_kinase"/>
    <property type="match status" value="1"/>
</dbReference>
<keyword evidence="3" id="KW-0547">Nucleotide-binding</keyword>
<dbReference type="GO" id="GO:0004674">
    <property type="term" value="F:protein serine/threonine kinase activity"/>
    <property type="evidence" value="ECO:0007669"/>
    <property type="project" value="UniProtKB-EC"/>
</dbReference>
<name>A0A177W9B6_BATDL</name>
<dbReference type="PROSITE" id="PS51189">
    <property type="entry name" value="FAT"/>
    <property type="match status" value="1"/>
</dbReference>
<dbReference type="PROSITE" id="PS00916">
    <property type="entry name" value="PI3_4_KINASE_2"/>
    <property type="match status" value="1"/>
</dbReference>
<dbReference type="InterPro" id="IPR036940">
    <property type="entry name" value="PI3/4_kinase_cat_sf"/>
</dbReference>
<dbReference type="STRING" id="403673.A0A177W9B6"/>
<accession>A0A177W9B6</accession>
<dbReference type="InterPro" id="IPR003152">
    <property type="entry name" value="FATC_dom"/>
</dbReference>
<keyword evidence="2" id="KW-0808">Transferase</keyword>
<dbReference type="InterPro" id="IPR016024">
    <property type="entry name" value="ARM-type_fold"/>
</dbReference>
<evidence type="ECO:0000256" key="4">
    <source>
        <dbReference type="ARBA" id="ARBA00022777"/>
    </source>
</evidence>
<dbReference type="InterPro" id="IPR050517">
    <property type="entry name" value="DDR_Repair_Kinase"/>
</dbReference>
<evidence type="ECO:0000256" key="6">
    <source>
        <dbReference type="ARBA" id="ARBA00023161"/>
    </source>
</evidence>
<protein>
    <recommendedName>
        <fullName evidence="1">non-specific serine/threonine protein kinase</fullName>
        <ecNumber evidence="1">2.7.11.1</ecNumber>
    </recommendedName>
</protein>
<dbReference type="eggNOG" id="KOG0891">
    <property type="taxonomic scope" value="Eukaryota"/>
</dbReference>
<dbReference type="EMBL" id="DS022300">
    <property type="protein sequence ID" value="OAJ36623.1"/>
    <property type="molecule type" value="Genomic_DNA"/>
</dbReference>
<organism evidence="13 14">
    <name type="scientific">Batrachochytrium dendrobatidis (strain JEL423)</name>
    <dbReference type="NCBI Taxonomy" id="403673"/>
    <lineage>
        <taxon>Eukaryota</taxon>
        <taxon>Fungi</taxon>
        <taxon>Fungi incertae sedis</taxon>
        <taxon>Chytridiomycota</taxon>
        <taxon>Chytridiomycota incertae sedis</taxon>
        <taxon>Chytridiomycetes</taxon>
        <taxon>Rhizophydiales</taxon>
        <taxon>Rhizophydiales incertae sedis</taxon>
        <taxon>Batrachochytrium</taxon>
    </lineage>
</organism>
<dbReference type="Pfam" id="PF15785">
    <property type="entry name" value="SMG1"/>
    <property type="match status" value="1"/>
</dbReference>
<dbReference type="Gene3D" id="3.30.1010.10">
    <property type="entry name" value="Phosphatidylinositol 3-kinase Catalytic Subunit, Chain A, domain 4"/>
    <property type="match status" value="1"/>
</dbReference>
<evidence type="ECO:0000256" key="2">
    <source>
        <dbReference type="ARBA" id="ARBA00022679"/>
    </source>
</evidence>
<evidence type="ECO:0000256" key="7">
    <source>
        <dbReference type="ARBA" id="ARBA00047899"/>
    </source>
</evidence>
<dbReference type="SMART" id="SM01343">
    <property type="entry name" value="FATC"/>
    <property type="match status" value="1"/>
</dbReference>
<dbReference type="OrthoDB" id="381190at2759"/>
<dbReference type="GO" id="GO:0005524">
    <property type="term" value="F:ATP binding"/>
    <property type="evidence" value="ECO:0007669"/>
    <property type="project" value="UniProtKB-KW"/>
</dbReference>
<evidence type="ECO:0000313" key="13">
    <source>
        <dbReference type="EMBL" id="OAJ36623.1"/>
    </source>
</evidence>
<evidence type="ECO:0000313" key="14">
    <source>
        <dbReference type="Proteomes" id="UP000077115"/>
    </source>
</evidence>
<keyword evidence="5" id="KW-0067">ATP-binding</keyword>
<evidence type="ECO:0000259" key="12">
    <source>
        <dbReference type="PROSITE" id="PS51190"/>
    </source>
</evidence>
<evidence type="ECO:0000256" key="8">
    <source>
        <dbReference type="ARBA" id="ARBA00048679"/>
    </source>
</evidence>
<feature type="domain" description="FAT" evidence="11">
    <location>
        <begin position="1369"/>
        <end position="1709"/>
    </location>
</feature>
<evidence type="ECO:0000256" key="1">
    <source>
        <dbReference type="ARBA" id="ARBA00012513"/>
    </source>
</evidence>
<evidence type="ECO:0000256" key="5">
    <source>
        <dbReference type="ARBA" id="ARBA00022840"/>
    </source>
</evidence>
<dbReference type="GO" id="GO:0005634">
    <property type="term" value="C:nucleus"/>
    <property type="evidence" value="ECO:0007669"/>
    <property type="project" value="TreeGrafter"/>
</dbReference>
<proteinExistence type="predicted"/>
<dbReference type="Pfam" id="PF02260">
    <property type="entry name" value="FATC"/>
    <property type="match status" value="1"/>
</dbReference>
<dbReference type="PROSITE" id="PS51190">
    <property type="entry name" value="FATC"/>
    <property type="match status" value="1"/>
</dbReference>
<dbReference type="SMART" id="SM00146">
    <property type="entry name" value="PI3Kc"/>
    <property type="match status" value="1"/>
</dbReference>
<evidence type="ECO:0000259" key="11">
    <source>
        <dbReference type="PROSITE" id="PS51189"/>
    </source>
</evidence>
<dbReference type="GO" id="GO:0000184">
    <property type="term" value="P:nuclear-transcribed mRNA catabolic process, nonsense-mediated decay"/>
    <property type="evidence" value="ECO:0007669"/>
    <property type="project" value="UniProtKB-KW"/>
</dbReference>
<dbReference type="GO" id="GO:0035556">
    <property type="term" value="P:intracellular signal transduction"/>
    <property type="evidence" value="ECO:0007669"/>
    <property type="project" value="UniProtKB-ARBA"/>
</dbReference>
<feature type="region of interest" description="Disordered" evidence="9">
    <location>
        <begin position="1"/>
        <end position="56"/>
    </location>
</feature>
<feature type="domain" description="FATC" evidence="12">
    <location>
        <begin position="3278"/>
        <end position="3320"/>
    </location>
</feature>
<evidence type="ECO:0000259" key="10">
    <source>
        <dbReference type="PROSITE" id="PS50290"/>
    </source>
</evidence>
<dbReference type="Proteomes" id="UP000077115">
    <property type="component" value="Unassembled WGS sequence"/>
</dbReference>
<dbReference type="SUPFAM" id="SSF48371">
    <property type="entry name" value="ARM repeat"/>
    <property type="match status" value="1"/>
</dbReference>
<keyword evidence="4" id="KW-0418">Kinase</keyword>
<evidence type="ECO:0000256" key="3">
    <source>
        <dbReference type="ARBA" id="ARBA00022741"/>
    </source>
</evidence>
<evidence type="ECO:0000256" key="9">
    <source>
        <dbReference type="SAM" id="MobiDB-lite"/>
    </source>
</evidence>
<dbReference type="InterPro" id="IPR000403">
    <property type="entry name" value="PI3/4_kinase_cat_dom"/>
</dbReference>
<dbReference type="Gene3D" id="1.10.1070.11">
    <property type="entry name" value="Phosphatidylinositol 3-/4-kinase, catalytic domain"/>
    <property type="match status" value="1"/>
</dbReference>
<keyword evidence="6" id="KW-0866">Nonsense-mediated mRNA decay</keyword>